<accession>A0A7X2M0N1</accession>
<dbReference type="GO" id="GO:0008832">
    <property type="term" value="F:dGTPase activity"/>
    <property type="evidence" value="ECO:0007669"/>
    <property type="project" value="TreeGrafter"/>
</dbReference>
<dbReference type="Pfam" id="PF01966">
    <property type="entry name" value="HD"/>
    <property type="match status" value="1"/>
</dbReference>
<dbReference type="FunFam" id="1.10.3210.10:FF:000026">
    <property type="entry name" value="Metal-dependent phosphohydrolase"/>
    <property type="match status" value="1"/>
</dbReference>
<gene>
    <name evidence="2" type="ORF">GJU40_19855</name>
</gene>
<sequence length="324" mass="36692">MHVKDELYGGFELDDVLGSLIASAPLHRLKGIYQGGASFQVNRLWNVTRYEHSIGTMLLIRKLGGTLEEQIAGLLHDVSHTAFSHVVDMAFGLEAEDYHEDIFEEVILRSEIPEILKRYGYSSQLILGDLKKWSLLEQELPALCADRLDYTLRDQLRYGGISQRDAKIFMDELQIVEGVICVRSVEAAEWFTEVFYQEVIGFFLNPLNIYAYDTLAKTLKAAWDSGLIASADLLKEDAELLQHLRGTNHPEVLQLLNQLYSNPALTEDEQHFHIHRKTKVRLIDPDVVVMGKPIPSSQLSSRVKRLGREAKEKAEKGVYVKVGG</sequence>
<dbReference type="RefSeq" id="WP_154309825.1">
    <property type="nucleotide sequence ID" value="NZ_WKKI01000084.1"/>
</dbReference>
<dbReference type="SMART" id="SM00471">
    <property type="entry name" value="HDc"/>
    <property type="match status" value="1"/>
</dbReference>
<protein>
    <submittedName>
        <fullName evidence="2">HD domain-containing protein</fullName>
    </submittedName>
</protein>
<dbReference type="PROSITE" id="PS51831">
    <property type="entry name" value="HD"/>
    <property type="match status" value="1"/>
</dbReference>
<dbReference type="CDD" id="cd00077">
    <property type="entry name" value="HDc"/>
    <property type="match status" value="1"/>
</dbReference>
<dbReference type="AlphaFoldDB" id="A0A7X2M0N1"/>
<keyword evidence="3" id="KW-1185">Reference proteome</keyword>
<name>A0A7X2M0N1_9BACI</name>
<dbReference type="Gene3D" id="1.10.3210.10">
    <property type="entry name" value="Hypothetical protein af1432"/>
    <property type="match status" value="1"/>
</dbReference>
<reference evidence="2 3" key="1">
    <citation type="submission" date="2019-11" db="EMBL/GenBank/DDBJ databases">
        <title>Bacillus lacus genome.</title>
        <authorList>
            <person name="Allen C.J."/>
            <person name="Newman J.D."/>
        </authorList>
    </citation>
    <scope>NUCLEOTIDE SEQUENCE [LARGE SCALE GENOMIC DNA]</scope>
    <source>
        <strain evidence="2 3">KCTC 33946</strain>
    </source>
</reference>
<dbReference type="InterPro" id="IPR006674">
    <property type="entry name" value="HD_domain"/>
</dbReference>
<dbReference type="SUPFAM" id="SSF109604">
    <property type="entry name" value="HD-domain/PDEase-like"/>
    <property type="match status" value="1"/>
</dbReference>
<comment type="caution">
    <text evidence="2">The sequence shown here is derived from an EMBL/GenBank/DDBJ whole genome shotgun (WGS) entry which is preliminary data.</text>
</comment>
<dbReference type="PANTHER" id="PTHR11373:SF41">
    <property type="entry name" value="METAL-DEPENDENT PHOSPHOHYDROLASE"/>
    <property type="match status" value="1"/>
</dbReference>
<dbReference type="EMBL" id="WKKI01000084">
    <property type="protein sequence ID" value="MRX74378.1"/>
    <property type="molecule type" value="Genomic_DNA"/>
</dbReference>
<dbReference type="OrthoDB" id="9814017at2"/>
<evidence type="ECO:0000313" key="3">
    <source>
        <dbReference type="Proteomes" id="UP000448867"/>
    </source>
</evidence>
<organism evidence="2 3">
    <name type="scientific">Metabacillus lacus</name>
    <dbReference type="NCBI Taxonomy" id="1983721"/>
    <lineage>
        <taxon>Bacteria</taxon>
        <taxon>Bacillati</taxon>
        <taxon>Bacillota</taxon>
        <taxon>Bacilli</taxon>
        <taxon>Bacillales</taxon>
        <taxon>Bacillaceae</taxon>
        <taxon>Metabacillus</taxon>
    </lineage>
</organism>
<dbReference type="InterPro" id="IPR050135">
    <property type="entry name" value="dGTPase-like"/>
</dbReference>
<dbReference type="PANTHER" id="PTHR11373">
    <property type="entry name" value="DEOXYNUCLEOSIDE TRIPHOSPHATE TRIPHOSPHOHYDROLASE"/>
    <property type="match status" value="1"/>
</dbReference>
<evidence type="ECO:0000313" key="2">
    <source>
        <dbReference type="EMBL" id="MRX74378.1"/>
    </source>
</evidence>
<evidence type="ECO:0000259" key="1">
    <source>
        <dbReference type="PROSITE" id="PS51831"/>
    </source>
</evidence>
<proteinExistence type="predicted"/>
<dbReference type="Proteomes" id="UP000448867">
    <property type="component" value="Unassembled WGS sequence"/>
</dbReference>
<feature type="domain" description="HD" evidence="1">
    <location>
        <begin position="49"/>
        <end position="151"/>
    </location>
</feature>
<dbReference type="InterPro" id="IPR003607">
    <property type="entry name" value="HD/PDEase_dom"/>
</dbReference>
<dbReference type="GO" id="GO:0006203">
    <property type="term" value="P:dGTP catabolic process"/>
    <property type="evidence" value="ECO:0007669"/>
    <property type="project" value="TreeGrafter"/>
</dbReference>